<name>A0A199VEJ2_ANACO</name>
<evidence type="ECO:0000256" key="1">
    <source>
        <dbReference type="SAM" id="MobiDB-lite"/>
    </source>
</evidence>
<dbReference type="AlphaFoldDB" id="A0A199VEJ2"/>
<evidence type="ECO:0000313" key="2">
    <source>
        <dbReference type="EMBL" id="OAY75438.1"/>
    </source>
</evidence>
<feature type="region of interest" description="Disordered" evidence="1">
    <location>
        <begin position="85"/>
        <end position="143"/>
    </location>
</feature>
<feature type="compositionally biased region" description="Pro residues" evidence="1">
    <location>
        <begin position="126"/>
        <end position="137"/>
    </location>
</feature>
<feature type="compositionally biased region" description="Low complexity" evidence="1">
    <location>
        <begin position="113"/>
        <end position="125"/>
    </location>
</feature>
<protein>
    <recommendedName>
        <fullName evidence="4">Serine/threonine-protein phosphatase 7 long form-like protein</fullName>
    </recommendedName>
</protein>
<evidence type="ECO:0008006" key="4">
    <source>
        <dbReference type="Google" id="ProtNLM"/>
    </source>
</evidence>
<gene>
    <name evidence="2" type="ORF">ACMD2_08838</name>
</gene>
<reference evidence="2 3" key="1">
    <citation type="journal article" date="2016" name="DNA Res.">
        <title>The draft genome of MD-2 pineapple using hybrid error correction of long reads.</title>
        <authorList>
            <person name="Redwan R.M."/>
            <person name="Saidin A."/>
            <person name="Kumar S.V."/>
        </authorList>
    </citation>
    <scope>NUCLEOTIDE SEQUENCE [LARGE SCALE GENOMIC DNA]</scope>
    <source>
        <strain evidence="3">cv. MD2</strain>
        <tissue evidence="2">Leaf</tissue>
    </source>
</reference>
<proteinExistence type="predicted"/>
<accession>A0A199VEJ2</accession>
<sequence>DENWAAYHTSYIQRWDDRLVDIVEVHPEVDPDPIRATTVYMQWYWRITRMWISRPVQRPPLACKPRGHVERVLIEAVLETLPTLPHTVPPRPAEYGGLSTSGHIPVYSPPRPSSSIEEPPYHPDTVPTPVPENPPRPVDIVYH</sequence>
<feature type="non-terminal residue" evidence="2">
    <location>
        <position position="143"/>
    </location>
</feature>
<dbReference type="EMBL" id="LSRQ01002098">
    <property type="protein sequence ID" value="OAY75438.1"/>
    <property type="molecule type" value="Genomic_DNA"/>
</dbReference>
<feature type="non-terminal residue" evidence="2">
    <location>
        <position position="1"/>
    </location>
</feature>
<organism evidence="2 3">
    <name type="scientific">Ananas comosus</name>
    <name type="common">Pineapple</name>
    <name type="synonym">Ananas ananas</name>
    <dbReference type="NCBI Taxonomy" id="4615"/>
    <lineage>
        <taxon>Eukaryota</taxon>
        <taxon>Viridiplantae</taxon>
        <taxon>Streptophyta</taxon>
        <taxon>Embryophyta</taxon>
        <taxon>Tracheophyta</taxon>
        <taxon>Spermatophyta</taxon>
        <taxon>Magnoliopsida</taxon>
        <taxon>Liliopsida</taxon>
        <taxon>Poales</taxon>
        <taxon>Bromeliaceae</taxon>
        <taxon>Bromelioideae</taxon>
        <taxon>Ananas</taxon>
    </lineage>
</organism>
<comment type="caution">
    <text evidence="2">The sequence shown here is derived from an EMBL/GenBank/DDBJ whole genome shotgun (WGS) entry which is preliminary data.</text>
</comment>
<evidence type="ECO:0000313" key="3">
    <source>
        <dbReference type="Proteomes" id="UP000092600"/>
    </source>
</evidence>
<dbReference type="Proteomes" id="UP000092600">
    <property type="component" value="Unassembled WGS sequence"/>
</dbReference>